<reference evidence="2" key="2">
    <citation type="submission" date="2021-04" db="EMBL/GenBank/DDBJ databases">
        <authorList>
            <person name="Gilroy R."/>
        </authorList>
    </citation>
    <scope>NUCLEOTIDE SEQUENCE</scope>
    <source>
        <strain evidence="2">CHK169-2315</strain>
    </source>
</reference>
<dbReference type="EMBL" id="DXHX01000160">
    <property type="protein sequence ID" value="HIV75629.1"/>
    <property type="molecule type" value="Genomic_DNA"/>
</dbReference>
<gene>
    <name evidence="2" type="ORF">H9895_11195</name>
</gene>
<feature type="transmembrane region" description="Helical" evidence="1">
    <location>
        <begin position="77"/>
        <end position="99"/>
    </location>
</feature>
<dbReference type="InterPro" id="IPR019235">
    <property type="entry name" value="DUF2178_TM"/>
</dbReference>
<keyword evidence="1" id="KW-0472">Membrane</keyword>
<proteinExistence type="predicted"/>
<evidence type="ECO:0000313" key="2">
    <source>
        <dbReference type="EMBL" id="HIV75629.1"/>
    </source>
</evidence>
<name>A0A9D1PNR1_9BACI</name>
<evidence type="ECO:0000256" key="1">
    <source>
        <dbReference type="SAM" id="Phobius"/>
    </source>
</evidence>
<feature type="transmembrane region" description="Helical" evidence="1">
    <location>
        <begin position="6"/>
        <end position="27"/>
    </location>
</feature>
<keyword evidence="1" id="KW-0812">Transmembrane</keyword>
<comment type="caution">
    <text evidence="2">The sequence shown here is derived from an EMBL/GenBank/DDBJ whole genome shotgun (WGS) entry which is preliminary data.</text>
</comment>
<organism evidence="2 3">
    <name type="scientific">Candidatus Pseudogracilibacillus intestinigallinarum</name>
    <dbReference type="NCBI Taxonomy" id="2838742"/>
    <lineage>
        <taxon>Bacteria</taxon>
        <taxon>Bacillati</taxon>
        <taxon>Bacillota</taxon>
        <taxon>Bacilli</taxon>
        <taxon>Bacillales</taxon>
        <taxon>Bacillaceae</taxon>
        <taxon>Pseudogracilibacillus</taxon>
    </lineage>
</organism>
<keyword evidence="1" id="KW-1133">Transmembrane helix</keyword>
<sequence>MYEEFDIVSFLMGLPLAIILIGIIALYNIKKGRKERRYDERYSKIHDGARSISWYVTSAFILLSLIFVLIYERPSTAFFVLTVLWIVHTTSYGIGAAILNKKM</sequence>
<reference evidence="2" key="1">
    <citation type="journal article" date="2021" name="PeerJ">
        <title>Extensive microbial diversity within the chicken gut microbiome revealed by metagenomics and culture.</title>
        <authorList>
            <person name="Gilroy R."/>
            <person name="Ravi A."/>
            <person name="Getino M."/>
            <person name="Pursley I."/>
            <person name="Horton D.L."/>
            <person name="Alikhan N.F."/>
            <person name="Baker D."/>
            <person name="Gharbi K."/>
            <person name="Hall N."/>
            <person name="Watson M."/>
            <person name="Adriaenssens E.M."/>
            <person name="Foster-Nyarko E."/>
            <person name="Jarju S."/>
            <person name="Secka A."/>
            <person name="Antonio M."/>
            <person name="Oren A."/>
            <person name="Chaudhuri R.R."/>
            <person name="La Ragione R."/>
            <person name="Hildebrand F."/>
            <person name="Pallen M.J."/>
        </authorList>
    </citation>
    <scope>NUCLEOTIDE SEQUENCE</scope>
    <source>
        <strain evidence="2">CHK169-2315</strain>
    </source>
</reference>
<accession>A0A9D1PNR1</accession>
<dbReference type="Pfam" id="PF09946">
    <property type="entry name" value="DUF2178"/>
    <property type="match status" value="1"/>
</dbReference>
<protein>
    <submittedName>
        <fullName evidence="2">DUF2178 domain-containing protein</fullName>
    </submittedName>
</protein>
<dbReference type="AlphaFoldDB" id="A0A9D1PNR1"/>
<feature type="transmembrane region" description="Helical" evidence="1">
    <location>
        <begin position="52"/>
        <end position="71"/>
    </location>
</feature>
<dbReference type="Proteomes" id="UP000823937">
    <property type="component" value="Unassembled WGS sequence"/>
</dbReference>
<evidence type="ECO:0000313" key="3">
    <source>
        <dbReference type="Proteomes" id="UP000823937"/>
    </source>
</evidence>